<keyword evidence="3" id="KW-1185">Reference proteome</keyword>
<dbReference type="RefSeq" id="WP_286659533.1">
    <property type="nucleotide sequence ID" value="NZ_JASZYV010000001.1"/>
</dbReference>
<dbReference type="EMBL" id="JASZYV010000001">
    <property type="protein sequence ID" value="MDM0044501.1"/>
    <property type="molecule type" value="Genomic_DNA"/>
</dbReference>
<sequence>MRTFALAWILAAVIFLALDAVWLSLMTPRLYQPIIGPLLRQPFDMWAAGFFYVVYISGMVALAISPAFDLKSVGAGAARGAMLGFVAYATYDLTNQATLQGWSWKITLADLAWGTSATGAASALTVLVLLKLLPGR</sequence>
<reference evidence="2" key="1">
    <citation type="submission" date="2023-06" db="EMBL/GenBank/DDBJ databases">
        <authorList>
            <person name="Jiang Y."/>
            <person name="Liu Q."/>
        </authorList>
    </citation>
    <scope>NUCLEOTIDE SEQUENCE</scope>
    <source>
        <strain evidence="2">CGMCC 1.12089</strain>
    </source>
</reference>
<accession>A0ABT7N976</accession>
<feature type="transmembrane region" description="Helical" evidence="1">
    <location>
        <begin position="111"/>
        <end position="133"/>
    </location>
</feature>
<dbReference type="Pfam" id="PF09945">
    <property type="entry name" value="DUF2177"/>
    <property type="match status" value="1"/>
</dbReference>
<evidence type="ECO:0000313" key="2">
    <source>
        <dbReference type="EMBL" id="MDM0044501.1"/>
    </source>
</evidence>
<feature type="transmembrane region" description="Helical" evidence="1">
    <location>
        <begin position="43"/>
        <end position="65"/>
    </location>
</feature>
<keyword evidence="1" id="KW-0812">Transmembrane</keyword>
<evidence type="ECO:0000313" key="3">
    <source>
        <dbReference type="Proteomes" id="UP001174908"/>
    </source>
</evidence>
<gene>
    <name evidence="2" type="ORF">QTH91_08425</name>
</gene>
<organism evidence="2 3">
    <name type="scientific">Variovorax dokdonensis</name>
    <dbReference type="NCBI Taxonomy" id="344883"/>
    <lineage>
        <taxon>Bacteria</taxon>
        <taxon>Pseudomonadati</taxon>
        <taxon>Pseudomonadota</taxon>
        <taxon>Betaproteobacteria</taxon>
        <taxon>Burkholderiales</taxon>
        <taxon>Comamonadaceae</taxon>
        <taxon>Variovorax</taxon>
    </lineage>
</organism>
<protein>
    <submittedName>
        <fullName evidence="2">DUF2177 family protein</fullName>
    </submittedName>
</protein>
<evidence type="ECO:0000256" key="1">
    <source>
        <dbReference type="SAM" id="Phobius"/>
    </source>
</evidence>
<comment type="caution">
    <text evidence="2">The sequence shown here is derived from an EMBL/GenBank/DDBJ whole genome shotgun (WGS) entry which is preliminary data.</text>
</comment>
<dbReference type="InterPro" id="IPR018687">
    <property type="entry name" value="DUF2177_membr"/>
</dbReference>
<name>A0ABT7N976_9BURK</name>
<dbReference type="Proteomes" id="UP001174908">
    <property type="component" value="Unassembled WGS sequence"/>
</dbReference>
<proteinExistence type="predicted"/>
<keyword evidence="1" id="KW-1133">Transmembrane helix</keyword>
<keyword evidence="1" id="KW-0472">Membrane</keyword>